<dbReference type="Proteomes" id="UP000324222">
    <property type="component" value="Unassembled WGS sequence"/>
</dbReference>
<dbReference type="AlphaFoldDB" id="A0A5B7IY80"/>
<feature type="signal peptide" evidence="2">
    <location>
        <begin position="1"/>
        <end position="16"/>
    </location>
</feature>
<reference evidence="3 4" key="1">
    <citation type="submission" date="2019-05" db="EMBL/GenBank/DDBJ databases">
        <title>Another draft genome of Portunus trituberculatus and its Hox gene families provides insights of decapod evolution.</title>
        <authorList>
            <person name="Jeong J.-H."/>
            <person name="Song I."/>
            <person name="Kim S."/>
            <person name="Choi T."/>
            <person name="Kim D."/>
            <person name="Ryu S."/>
            <person name="Kim W."/>
        </authorList>
    </citation>
    <scope>NUCLEOTIDE SEQUENCE [LARGE SCALE GENOMIC DNA]</scope>
    <source>
        <tissue evidence="3">Muscle</tissue>
    </source>
</reference>
<gene>
    <name evidence="3" type="ORF">E2C01_084421</name>
</gene>
<evidence type="ECO:0000256" key="2">
    <source>
        <dbReference type="SAM" id="SignalP"/>
    </source>
</evidence>
<feature type="chain" id="PRO_5022831913" evidence="2">
    <location>
        <begin position="17"/>
        <end position="104"/>
    </location>
</feature>
<dbReference type="EMBL" id="VSRR010081140">
    <property type="protein sequence ID" value="MPC89470.1"/>
    <property type="molecule type" value="Genomic_DNA"/>
</dbReference>
<proteinExistence type="predicted"/>
<evidence type="ECO:0000313" key="4">
    <source>
        <dbReference type="Proteomes" id="UP000324222"/>
    </source>
</evidence>
<accession>A0A5B7IY80</accession>
<organism evidence="3 4">
    <name type="scientific">Portunus trituberculatus</name>
    <name type="common">Swimming crab</name>
    <name type="synonym">Neptunus trituberculatus</name>
    <dbReference type="NCBI Taxonomy" id="210409"/>
    <lineage>
        <taxon>Eukaryota</taxon>
        <taxon>Metazoa</taxon>
        <taxon>Ecdysozoa</taxon>
        <taxon>Arthropoda</taxon>
        <taxon>Crustacea</taxon>
        <taxon>Multicrustacea</taxon>
        <taxon>Malacostraca</taxon>
        <taxon>Eumalacostraca</taxon>
        <taxon>Eucarida</taxon>
        <taxon>Decapoda</taxon>
        <taxon>Pleocyemata</taxon>
        <taxon>Brachyura</taxon>
        <taxon>Eubrachyura</taxon>
        <taxon>Portunoidea</taxon>
        <taxon>Portunidae</taxon>
        <taxon>Portuninae</taxon>
        <taxon>Portunus</taxon>
    </lineage>
</organism>
<evidence type="ECO:0000313" key="3">
    <source>
        <dbReference type="EMBL" id="MPC89470.1"/>
    </source>
</evidence>
<protein>
    <submittedName>
        <fullName evidence="3">Uncharacterized protein</fullName>
    </submittedName>
</protein>
<comment type="caution">
    <text evidence="3">The sequence shown here is derived from an EMBL/GenBank/DDBJ whole genome shotgun (WGS) entry which is preliminary data.</text>
</comment>
<feature type="compositionally biased region" description="Pro residues" evidence="1">
    <location>
        <begin position="64"/>
        <end position="80"/>
    </location>
</feature>
<feature type="region of interest" description="Disordered" evidence="1">
    <location>
        <begin position="57"/>
        <end position="84"/>
    </location>
</feature>
<keyword evidence="2" id="KW-0732">Signal</keyword>
<evidence type="ECO:0000256" key="1">
    <source>
        <dbReference type="SAM" id="MobiDB-lite"/>
    </source>
</evidence>
<keyword evidence="4" id="KW-1185">Reference proteome</keyword>
<name>A0A5B7IY80_PORTR</name>
<sequence>MSLLLFLSVVHRLSSPQQSPTPTITKHYTRINEDRPISSLLNLDSLTPPGKFVCTSRQHDFYNRPPPLLQPRPRPSPSPSPSSCWACQSLTSPLLTKRLHIHAG</sequence>